<accession>A0ACC1R355</accession>
<keyword evidence="2" id="KW-1185">Reference proteome</keyword>
<gene>
    <name evidence="1" type="ORF">NLG97_g2577</name>
</gene>
<dbReference type="EMBL" id="JANAKD010000179">
    <property type="protein sequence ID" value="KAJ3496562.1"/>
    <property type="molecule type" value="Genomic_DNA"/>
</dbReference>
<evidence type="ECO:0000313" key="2">
    <source>
        <dbReference type="Proteomes" id="UP001148737"/>
    </source>
</evidence>
<dbReference type="Proteomes" id="UP001148737">
    <property type="component" value="Unassembled WGS sequence"/>
</dbReference>
<proteinExistence type="predicted"/>
<comment type="caution">
    <text evidence="1">The sequence shown here is derived from an EMBL/GenBank/DDBJ whole genome shotgun (WGS) entry which is preliminary data.</text>
</comment>
<protein>
    <submittedName>
        <fullName evidence="1">Uncharacterized protein</fullName>
    </submittedName>
</protein>
<organism evidence="1 2">
    <name type="scientific">Lecanicillium saksenae</name>
    <dbReference type="NCBI Taxonomy" id="468837"/>
    <lineage>
        <taxon>Eukaryota</taxon>
        <taxon>Fungi</taxon>
        <taxon>Dikarya</taxon>
        <taxon>Ascomycota</taxon>
        <taxon>Pezizomycotina</taxon>
        <taxon>Sordariomycetes</taxon>
        <taxon>Hypocreomycetidae</taxon>
        <taxon>Hypocreales</taxon>
        <taxon>Cordycipitaceae</taxon>
        <taxon>Lecanicillium</taxon>
    </lineage>
</organism>
<reference evidence="1" key="1">
    <citation type="submission" date="2022-07" db="EMBL/GenBank/DDBJ databases">
        <title>Genome Sequence of Lecanicillium saksenae.</title>
        <authorList>
            <person name="Buettner E."/>
        </authorList>
    </citation>
    <scope>NUCLEOTIDE SEQUENCE</scope>
    <source>
        <strain evidence="1">VT-O1</strain>
    </source>
</reference>
<evidence type="ECO:0000313" key="1">
    <source>
        <dbReference type="EMBL" id="KAJ3496562.1"/>
    </source>
</evidence>
<name>A0ACC1R355_9HYPO</name>
<sequence>MAGRTTVFLTPEETQRVTKKFEDGVKQCKTRAGQPWKAEDRKGLIQHATSTSLMQELSLASLGFGGAAEKKSDNSMMTYAVGAPYPPCTVDAKDLTPMKVAQDVVVGCGGRRRRGGGSCRGVGGVPPQAAPGQGLSRLWL</sequence>